<accession>A0A183V5J0</accession>
<feature type="repeat" description="Filamin" evidence="3">
    <location>
        <begin position="190"/>
        <end position="286"/>
    </location>
</feature>
<feature type="repeat" description="Filamin" evidence="3">
    <location>
        <begin position="286"/>
        <end position="383"/>
    </location>
</feature>
<feature type="repeat" description="Filamin" evidence="3">
    <location>
        <begin position="387"/>
        <end position="483"/>
    </location>
</feature>
<evidence type="ECO:0000313" key="5">
    <source>
        <dbReference type="Proteomes" id="UP000050794"/>
    </source>
</evidence>
<proteinExistence type="inferred from homology"/>
<comment type="similarity">
    <text evidence="1">Belongs to the filamin family.</text>
</comment>
<protein>
    <submittedName>
        <fullName evidence="6">Calponin-homology (CH) domain-containing protein</fullName>
    </submittedName>
</protein>
<dbReference type="InterPro" id="IPR017868">
    <property type="entry name" value="Filamin/ABP280_repeat-like"/>
</dbReference>
<evidence type="ECO:0000256" key="1">
    <source>
        <dbReference type="ARBA" id="ARBA00009238"/>
    </source>
</evidence>
<evidence type="ECO:0000313" key="4">
    <source>
        <dbReference type="EMBL" id="VDM47331.1"/>
    </source>
</evidence>
<dbReference type="GO" id="GO:0030036">
    <property type="term" value="P:actin cytoskeleton organization"/>
    <property type="evidence" value="ECO:0007669"/>
    <property type="project" value="InterPro"/>
</dbReference>
<dbReference type="Pfam" id="PF00630">
    <property type="entry name" value="Filamin"/>
    <property type="match status" value="5"/>
</dbReference>
<dbReference type="SMART" id="SM00557">
    <property type="entry name" value="IG_FLMN"/>
    <property type="match status" value="5"/>
</dbReference>
<keyword evidence="5" id="KW-1185">Reference proteome</keyword>
<feature type="repeat" description="Filamin" evidence="3">
    <location>
        <begin position="789"/>
        <end position="862"/>
    </location>
</feature>
<feature type="repeat" description="Filamin" evidence="3">
    <location>
        <begin position="114"/>
        <end position="191"/>
    </location>
</feature>
<dbReference type="InterPro" id="IPR044801">
    <property type="entry name" value="Filamin"/>
</dbReference>
<reference evidence="4 5" key="2">
    <citation type="submission" date="2018-11" db="EMBL/GenBank/DDBJ databases">
        <authorList>
            <consortium name="Pathogen Informatics"/>
        </authorList>
    </citation>
    <scope>NUCLEOTIDE SEQUENCE [LARGE SCALE GENOMIC DNA]</scope>
</reference>
<keyword evidence="2" id="KW-0677">Repeat</keyword>
<evidence type="ECO:0000256" key="3">
    <source>
        <dbReference type="PROSITE-ProRule" id="PRU00087"/>
    </source>
</evidence>
<feature type="repeat" description="Filamin" evidence="3">
    <location>
        <begin position="20"/>
        <end position="92"/>
    </location>
</feature>
<dbReference type="PANTHER" id="PTHR38537:SF8">
    <property type="entry name" value="FILAMIN-A"/>
    <property type="match status" value="1"/>
</dbReference>
<evidence type="ECO:0000313" key="6">
    <source>
        <dbReference type="WBParaSite" id="TCNE_0001601101-mRNA-1"/>
    </source>
</evidence>
<gene>
    <name evidence="4" type="ORF">TCNE_LOCUS16010</name>
</gene>
<reference evidence="6" key="1">
    <citation type="submission" date="2016-06" db="UniProtKB">
        <authorList>
            <consortium name="WormBaseParasite"/>
        </authorList>
    </citation>
    <scope>IDENTIFICATION</scope>
</reference>
<name>A0A183V5J0_TOXCA</name>
<dbReference type="InterPro" id="IPR014756">
    <property type="entry name" value="Ig_E-set"/>
</dbReference>
<dbReference type="InterPro" id="IPR013783">
    <property type="entry name" value="Ig-like_fold"/>
</dbReference>
<dbReference type="GO" id="GO:0051015">
    <property type="term" value="F:actin filament binding"/>
    <property type="evidence" value="ECO:0007669"/>
    <property type="project" value="InterPro"/>
</dbReference>
<dbReference type="WBParaSite" id="TCNE_0001601101-mRNA-1">
    <property type="protein sequence ID" value="TCNE_0001601101-mRNA-1"/>
    <property type="gene ID" value="TCNE_0001601101"/>
</dbReference>
<organism evidence="5 6">
    <name type="scientific">Toxocara canis</name>
    <name type="common">Canine roundworm</name>
    <dbReference type="NCBI Taxonomy" id="6265"/>
    <lineage>
        <taxon>Eukaryota</taxon>
        <taxon>Metazoa</taxon>
        <taxon>Ecdysozoa</taxon>
        <taxon>Nematoda</taxon>
        <taxon>Chromadorea</taxon>
        <taxon>Rhabditida</taxon>
        <taxon>Spirurina</taxon>
        <taxon>Ascaridomorpha</taxon>
        <taxon>Ascaridoidea</taxon>
        <taxon>Toxocaridae</taxon>
        <taxon>Toxocara</taxon>
    </lineage>
</organism>
<dbReference type="Proteomes" id="UP000050794">
    <property type="component" value="Unassembled WGS sequence"/>
</dbReference>
<dbReference type="Gene3D" id="2.60.40.10">
    <property type="entry name" value="Immunoglobulins"/>
    <property type="match status" value="6"/>
</dbReference>
<dbReference type="SUPFAM" id="SSF81296">
    <property type="entry name" value="E set domains"/>
    <property type="match status" value="6"/>
</dbReference>
<dbReference type="InterPro" id="IPR001298">
    <property type="entry name" value="Filamin/ABP280_rpt"/>
</dbReference>
<dbReference type="PROSITE" id="PS50194">
    <property type="entry name" value="FILAMIN_REPEAT"/>
    <property type="match status" value="7"/>
</dbReference>
<dbReference type="AlphaFoldDB" id="A0A183V5J0"/>
<sequence>MTYLAQFPQAQYKPPLGRIEGVDPNPLVGRVSQFKVYTLRESVVVDVLLRGPDRKPLDAAIIKLTPLQYSVSYSPPTVGLYEICVSVRDPEVGDFAELELETALANLEQRFSYERVAYIGRAVVFQLDNAEEGCVEMLVEDSDGNTNLLVLTQQNTSSCYAEFTPQSDGPHLVHVSCYNKPIQGSPFELDVRHQAELVRVWGSGIAERGVHVGEVVTIFMKTDDQCTLPFLVRITGPDGEVSVTESIDEEANVRTYTYVPRTVGDYEIEMKCGDVDIQRTRTVVHVEESCLSDIRAFGCGLLGGVQGMRCVFFLQYGLTDADKLKYAVKDQRGNELKVDGVQFENGSAVLHSLHFTPDHPGVYELSVLLSGKHIMDSPFYLLVDSGDGSLNPSNACVHGLDHNQYVSVGEEASFEVDVTAVGGNIVPSVQILDDDFIDVPFHVKERRQNVFEFTFTPQSAGRHFVVISVAGMALSDSPFVVSVESEAMRAVRVDGWDAGVRSVIRAEQPIDWAITAEWIGKNTVEAVLVDARGIANPLPAQKTANNELLIHSVAPQPGIYAVSVFDVKETPWKKSPKRFCIFLRGPQYWASFFVTSSGHDNGADVYCHYQNLITLIEGRLSGRRKWFVDLFRALLSAFANSHPEGVLLASHLSVFDMVLNQQCSIRVDTAGMLALERGLEVVVEDPDGERNILELASLNGVYTGDWKASKVGETKIMVLFDGVIVKEMRAVIRDSESGSDYQDEAGRPWSDSGDCKENTVVDIKAALERSREMDEAESEKVVSPAPFEETRHFYFDVEETFQFNNMAAVVKTPSGENRAAIIQELGRGRAEVVYKPTEAGHHVLIIKHDNTDVEGSPIEFDVVGEEERSNAVAVKGAGLLRAIAGLPTGFVICTAGPLDDELSVLVDGAAKAKVDISKDQVYSKPVHKNGLSR</sequence>
<dbReference type="PANTHER" id="PTHR38537">
    <property type="entry name" value="JITTERBUG, ISOFORM N"/>
    <property type="match status" value="1"/>
</dbReference>
<evidence type="ECO:0000256" key="2">
    <source>
        <dbReference type="ARBA" id="ARBA00022737"/>
    </source>
</evidence>
<dbReference type="EMBL" id="UYWY01023264">
    <property type="protein sequence ID" value="VDM47331.1"/>
    <property type="molecule type" value="Genomic_DNA"/>
</dbReference>
<feature type="repeat" description="Filamin" evidence="3">
    <location>
        <begin position="485"/>
        <end position="581"/>
    </location>
</feature>